<evidence type="ECO:0000313" key="3">
    <source>
        <dbReference type="EMBL" id="SDD21521.1"/>
    </source>
</evidence>
<dbReference type="RefSeq" id="WP_090663444.1">
    <property type="nucleotide sequence ID" value="NZ_FMZX01000005.1"/>
</dbReference>
<protein>
    <submittedName>
        <fullName evidence="3">Uncharacterized protein</fullName>
    </submittedName>
</protein>
<evidence type="ECO:0000256" key="1">
    <source>
        <dbReference type="SAM" id="Coils"/>
    </source>
</evidence>
<dbReference type="AlphaFoldDB" id="A0A1G6SXP8"/>
<evidence type="ECO:0000256" key="2">
    <source>
        <dbReference type="SAM" id="MobiDB-lite"/>
    </source>
</evidence>
<evidence type="ECO:0000313" key="4">
    <source>
        <dbReference type="Proteomes" id="UP000198925"/>
    </source>
</evidence>
<gene>
    <name evidence="3" type="ORF">SAMN04487779_1005202</name>
</gene>
<proteinExistence type="predicted"/>
<keyword evidence="1" id="KW-0175">Coiled coil</keyword>
<dbReference type="EMBL" id="FMZX01000005">
    <property type="protein sequence ID" value="SDD21521.1"/>
    <property type="molecule type" value="Genomic_DNA"/>
</dbReference>
<organism evidence="3 4">
    <name type="scientific">Belnapia rosea</name>
    <dbReference type="NCBI Taxonomy" id="938405"/>
    <lineage>
        <taxon>Bacteria</taxon>
        <taxon>Pseudomonadati</taxon>
        <taxon>Pseudomonadota</taxon>
        <taxon>Alphaproteobacteria</taxon>
        <taxon>Acetobacterales</taxon>
        <taxon>Roseomonadaceae</taxon>
        <taxon>Belnapia</taxon>
    </lineage>
</organism>
<accession>A0A1G6SXP8</accession>
<feature type="compositionally biased region" description="Polar residues" evidence="2">
    <location>
        <begin position="66"/>
        <end position="76"/>
    </location>
</feature>
<keyword evidence="4" id="KW-1185">Reference proteome</keyword>
<dbReference type="Proteomes" id="UP000198925">
    <property type="component" value="Unassembled WGS sequence"/>
</dbReference>
<reference evidence="3 4" key="1">
    <citation type="submission" date="2016-10" db="EMBL/GenBank/DDBJ databases">
        <authorList>
            <person name="de Groot N.N."/>
        </authorList>
    </citation>
    <scope>NUCLEOTIDE SEQUENCE [LARGE SCALE GENOMIC DNA]</scope>
    <source>
        <strain evidence="3 4">CPCC 100156</strain>
    </source>
</reference>
<sequence>MSLGRIVEIYQFFWMFESHAQQRMAWEDAAQARIARARAEAQAAAQLRAMLQANPSGSLGDARLNDLTNLERSGLL</sequence>
<feature type="region of interest" description="Disordered" evidence="2">
    <location>
        <begin position="55"/>
        <end position="76"/>
    </location>
</feature>
<name>A0A1G6SXP8_9PROT</name>
<feature type="coiled-coil region" evidence="1">
    <location>
        <begin position="27"/>
        <end position="54"/>
    </location>
</feature>